<evidence type="ECO:0000313" key="1">
    <source>
        <dbReference type="EMBL" id="CAF4143251.1"/>
    </source>
</evidence>
<proteinExistence type="predicted"/>
<reference evidence="1" key="1">
    <citation type="submission" date="2021-02" db="EMBL/GenBank/DDBJ databases">
        <authorList>
            <person name="Nowell W R."/>
        </authorList>
    </citation>
    <scope>NUCLEOTIDE SEQUENCE</scope>
</reference>
<dbReference type="AlphaFoldDB" id="A0A819XN31"/>
<comment type="caution">
    <text evidence="1">The sequence shown here is derived from an EMBL/GenBank/DDBJ whole genome shotgun (WGS) entry which is preliminary data.</text>
</comment>
<name>A0A819XN31_9BILA</name>
<dbReference type="SUPFAM" id="SSF158682">
    <property type="entry name" value="TerB-like"/>
    <property type="match status" value="1"/>
</dbReference>
<evidence type="ECO:0000313" key="2">
    <source>
        <dbReference type="Proteomes" id="UP000663874"/>
    </source>
</evidence>
<gene>
    <name evidence="1" type="ORF">FNK824_LOCUS33304</name>
</gene>
<feature type="non-terminal residue" evidence="1">
    <location>
        <position position="1"/>
    </location>
</feature>
<sequence length="94" mass="10256">MSLAGADGVFHDDERKWIIGKAAVVGASKEVLDELQAYQPGLSDSKVKIFDADMNHPAIKSTMLMLIYDGFCAIDADNHMDPKEVEAVYALAIQ</sequence>
<organism evidence="1 2">
    <name type="scientific">Rotaria sordida</name>
    <dbReference type="NCBI Taxonomy" id="392033"/>
    <lineage>
        <taxon>Eukaryota</taxon>
        <taxon>Metazoa</taxon>
        <taxon>Spiralia</taxon>
        <taxon>Gnathifera</taxon>
        <taxon>Rotifera</taxon>
        <taxon>Eurotatoria</taxon>
        <taxon>Bdelloidea</taxon>
        <taxon>Philodinida</taxon>
        <taxon>Philodinidae</taxon>
        <taxon>Rotaria</taxon>
    </lineage>
</organism>
<accession>A0A819XN31</accession>
<dbReference type="Gene3D" id="1.10.3680.10">
    <property type="entry name" value="TerB-like"/>
    <property type="match status" value="1"/>
</dbReference>
<dbReference type="Proteomes" id="UP000663874">
    <property type="component" value="Unassembled WGS sequence"/>
</dbReference>
<protein>
    <recommendedName>
        <fullName evidence="3">TerB family tellurite resistance protein</fullName>
    </recommendedName>
</protein>
<evidence type="ECO:0008006" key="3">
    <source>
        <dbReference type="Google" id="ProtNLM"/>
    </source>
</evidence>
<dbReference type="InterPro" id="IPR029024">
    <property type="entry name" value="TerB-like"/>
</dbReference>
<dbReference type="EMBL" id="CAJOBE010012068">
    <property type="protein sequence ID" value="CAF4143251.1"/>
    <property type="molecule type" value="Genomic_DNA"/>
</dbReference>